<dbReference type="GO" id="GO:0046394">
    <property type="term" value="P:carboxylic acid biosynthetic process"/>
    <property type="evidence" value="ECO:0007669"/>
    <property type="project" value="UniProtKB-ARBA"/>
</dbReference>
<dbReference type="InterPro" id="IPR050571">
    <property type="entry name" value="Class-IV_PLP-Dep_Aminotrnsfr"/>
</dbReference>
<evidence type="ECO:0000313" key="7">
    <source>
        <dbReference type="Proteomes" id="UP000006889"/>
    </source>
</evidence>
<dbReference type="RefSeq" id="WP_013412755.1">
    <property type="nucleotide sequence ID" value="NC_014657.1"/>
</dbReference>
<dbReference type="AlphaFoldDB" id="E4Q5E8"/>
<reference key="1">
    <citation type="submission" date="2010-09" db="EMBL/GenBank/DDBJ databases">
        <title>Complete sequence of Caldicellulosiruptor owensensis OL.</title>
        <authorList>
            <consortium name="US DOE Joint Genome Institute"/>
            <person name="Lucas S."/>
            <person name="Copeland A."/>
            <person name="Lapidus A."/>
            <person name="Cheng J.-F."/>
            <person name="Bruce D."/>
            <person name="Goodwin L."/>
            <person name="Pitluck S."/>
            <person name="Davenport K."/>
            <person name="Detter J.C."/>
            <person name="Han C."/>
            <person name="Tapia R."/>
            <person name="Land M."/>
            <person name="Hauser L."/>
            <person name="Chang Y.-J."/>
            <person name="Jeffries C."/>
            <person name="Kyrpides N."/>
            <person name="Ivanova N."/>
            <person name="Mikhailova N."/>
            <person name="Blumer-Schuette S.E."/>
            <person name="Kelly R.M."/>
            <person name="Woyke T."/>
        </authorList>
    </citation>
    <scope>NUCLEOTIDE SEQUENCE</scope>
    <source>
        <strain>OL</strain>
    </source>
</reference>
<protein>
    <submittedName>
        <fullName evidence="6">Aminotransferase class IV</fullName>
    </submittedName>
</protein>
<dbReference type="InterPro" id="IPR043131">
    <property type="entry name" value="BCAT-like_N"/>
</dbReference>
<dbReference type="eggNOG" id="COG0115">
    <property type="taxonomic scope" value="Bacteria"/>
</dbReference>
<dbReference type="Pfam" id="PF01063">
    <property type="entry name" value="Aminotran_4"/>
    <property type="match status" value="1"/>
</dbReference>
<reference evidence="6 7" key="2">
    <citation type="journal article" date="2011" name="J. Bacteriol.">
        <title>Complete genome sequences for the anaerobic, extremely thermophilic plant biomass-degrading bacteria Caldicellulosiruptor hydrothermalis, Caldicellulosiruptor kristjanssonii, Caldicellulosiruptor kronotskyensis, Caldicellulosiruptor owensenis, and Caldicellulosiruptor lactoaceticus.</title>
        <authorList>
            <person name="Blumer-Schuette S.E."/>
            <person name="Ozdemir I."/>
            <person name="Mistry D."/>
            <person name="Lucas S."/>
            <person name="Lapidus A."/>
            <person name="Cheng J.F."/>
            <person name="Goodwin L.A."/>
            <person name="Pitluck S."/>
            <person name="Land M.L."/>
            <person name="Hauser L.J."/>
            <person name="Woyke T."/>
            <person name="Mikhailova N."/>
            <person name="Pati A."/>
            <person name="Kyrpides N.C."/>
            <person name="Ivanova N."/>
            <person name="Detter J.C."/>
            <person name="Walston-Davenport K."/>
            <person name="Han S."/>
            <person name="Adams M.W."/>
            <person name="Kelly R.M."/>
        </authorList>
    </citation>
    <scope>NUCLEOTIDE SEQUENCE [LARGE SCALE GENOMIC DNA]</scope>
    <source>
        <strain evidence="7">ATCC 700167 / DSM 13100 / OL</strain>
    </source>
</reference>
<dbReference type="PANTHER" id="PTHR42743:SF11">
    <property type="entry name" value="AMINODEOXYCHORISMATE LYASE"/>
    <property type="match status" value="1"/>
</dbReference>
<gene>
    <name evidence="6" type="ordered locus">Calow_1903</name>
</gene>
<evidence type="ECO:0000256" key="5">
    <source>
        <dbReference type="RuleBase" id="RU004516"/>
    </source>
</evidence>
<dbReference type="GO" id="GO:0008652">
    <property type="term" value="P:amino acid biosynthetic process"/>
    <property type="evidence" value="ECO:0007669"/>
    <property type="project" value="UniProtKB-ARBA"/>
</dbReference>
<dbReference type="GO" id="GO:0005829">
    <property type="term" value="C:cytosol"/>
    <property type="evidence" value="ECO:0007669"/>
    <property type="project" value="TreeGrafter"/>
</dbReference>
<dbReference type="Gene3D" id="3.30.470.10">
    <property type="match status" value="1"/>
</dbReference>
<dbReference type="STRING" id="632518.Calow_1903"/>
<dbReference type="Gene3D" id="3.20.10.10">
    <property type="entry name" value="D-amino Acid Aminotransferase, subunit A, domain 2"/>
    <property type="match status" value="1"/>
</dbReference>
<keyword evidence="6" id="KW-0032">Aminotransferase</keyword>
<dbReference type="PANTHER" id="PTHR42743">
    <property type="entry name" value="AMINO-ACID AMINOTRANSFERASE"/>
    <property type="match status" value="1"/>
</dbReference>
<evidence type="ECO:0000256" key="4">
    <source>
        <dbReference type="RuleBase" id="RU004106"/>
    </source>
</evidence>
<organism evidence="6 7">
    <name type="scientific">Caldicellulosiruptor owensensis (strain ATCC 700167 / DSM 13100 / OL)</name>
    <dbReference type="NCBI Taxonomy" id="632518"/>
    <lineage>
        <taxon>Bacteria</taxon>
        <taxon>Bacillati</taxon>
        <taxon>Bacillota</taxon>
        <taxon>Bacillota incertae sedis</taxon>
        <taxon>Caldicellulosiruptorales</taxon>
        <taxon>Caldicellulosiruptoraceae</taxon>
        <taxon>Caldicellulosiruptor</taxon>
    </lineage>
</organism>
<evidence type="ECO:0000256" key="1">
    <source>
        <dbReference type="ARBA" id="ARBA00001933"/>
    </source>
</evidence>
<evidence type="ECO:0000256" key="3">
    <source>
        <dbReference type="ARBA" id="ARBA00022898"/>
    </source>
</evidence>
<dbReference type="GO" id="GO:0008483">
    <property type="term" value="F:transaminase activity"/>
    <property type="evidence" value="ECO:0007669"/>
    <property type="project" value="UniProtKB-KW"/>
</dbReference>
<evidence type="ECO:0000313" key="6">
    <source>
        <dbReference type="EMBL" id="ADQ05432.1"/>
    </source>
</evidence>
<dbReference type="EMBL" id="CP002216">
    <property type="protein sequence ID" value="ADQ05432.1"/>
    <property type="molecule type" value="Genomic_DNA"/>
</dbReference>
<evidence type="ECO:0000256" key="2">
    <source>
        <dbReference type="ARBA" id="ARBA00009320"/>
    </source>
</evidence>
<dbReference type="InterPro" id="IPR036038">
    <property type="entry name" value="Aminotransferase-like"/>
</dbReference>
<keyword evidence="6" id="KW-0808">Transferase</keyword>
<dbReference type="PROSITE" id="PS00770">
    <property type="entry name" value="AA_TRANSFER_CLASS_4"/>
    <property type="match status" value="1"/>
</dbReference>
<proteinExistence type="inferred from homology"/>
<dbReference type="SUPFAM" id="SSF56752">
    <property type="entry name" value="D-aminoacid aminotransferase-like PLP-dependent enzymes"/>
    <property type="match status" value="1"/>
</dbReference>
<comment type="similarity">
    <text evidence="2 4">Belongs to the class-IV pyridoxal-phosphate-dependent aminotransferase family.</text>
</comment>
<dbReference type="FunFam" id="3.20.10.10:FF:000002">
    <property type="entry name" value="D-alanine aminotransferase"/>
    <property type="match status" value="1"/>
</dbReference>
<dbReference type="KEGG" id="cow:Calow_1903"/>
<dbReference type="Proteomes" id="UP000006889">
    <property type="component" value="Chromosome"/>
</dbReference>
<comment type="cofactor">
    <cofactor evidence="1 5">
        <name>pyridoxal 5'-phosphate</name>
        <dbReference type="ChEBI" id="CHEBI:597326"/>
    </cofactor>
</comment>
<name>E4Q5E8_CALOW</name>
<dbReference type="InterPro" id="IPR018300">
    <property type="entry name" value="Aminotrans_IV_CS"/>
</dbReference>
<keyword evidence="3 5" id="KW-0663">Pyridoxal phosphate</keyword>
<dbReference type="HOGENOM" id="CLU_020844_2_0_9"/>
<dbReference type="OrthoDB" id="9805628at2"/>
<sequence length="250" mass="29483">MEEFFHSYSFGLFPFETIYFDKKGGHFLYDHFMRFKRAFWILGLEFDLGFEKFRETLERYIACCGKDYGGVRILYLDGNLILEQKEVRYSKALFKKGLELKVARAKKDKANILNYIKTTNIGINLIEEKSAMRKGFDSCLFLNQDNFICEAAFANIFFRKDKMIYTPHILCGLLPGIVRKHVIRVSEELGYMVKKVYLKIEDIKNMDECFVTSSIAGIFPVLRIDNIEFKQRSFAEYLLSIEKFERPWVC</sequence>
<dbReference type="InterPro" id="IPR043132">
    <property type="entry name" value="BCAT-like_C"/>
</dbReference>
<keyword evidence="7" id="KW-1185">Reference proteome</keyword>
<accession>E4Q5E8</accession>
<dbReference type="InterPro" id="IPR001544">
    <property type="entry name" value="Aminotrans_IV"/>
</dbReference>